<keyword evidence="4" id="KW-0410">Iron transport</keyword>
<dbReference type="AlphaFoldDB" id="A0A6L5WK40"/>
<keyword evidence="8" id="KW-0798">TonB box</keyword>
<dbReference type="GO" id="GO:0009279">
    <property type="term" value="C:cell outer membrane"/>
    <property type="evidence" value="ECO:0007669"/>
    <property type="project" value="UniProtKB-SubCell"/>
</dbReference>
<name>A0A6L5WK40_9BACT</name>
<proteinExistence type="predicted"/>
<gene>
    <name evidence="12" type="ORF">F1B92_06490</name>
</gene>
<sequence length="137" mass="15859">MYDINENFSVDAKFGLIDTEYKEYITDKTAKGNKIENTPDYTLSVGLNYHHQSGFYSRLDIYSQGNKYLNAANNEKQNAWVSADLIVGYIYNNLDIYSFIENIGDEEHIEAAFFGRDGAYINYSNPRKFGVGFKYYF</sequence>
<reference evidence="12 13" key="2">
    <citation type="submission" date="2020-03" db="EMBL/GenBank/DDBJ databases">
        <title>Campylobacter portucalensis sp. nov., a new species of Campylobacter isolated from the reproductive tract of bulls.</title>
        <authorList>
            <person name="Silva M.F."/>
            <person name="Pereira G."/>
            <person name="Carneiro C."/>
            <person name="Hemphill A."/>
            <person name="Mateus L."/>
            <person name="Lopes-Da-Costa L."/>
            <person name="Silva E."/>
        </authorList>
    </citation>
    <scope>NUCLEOTIDE SEQUENCE [LARGE SCALE GENOMIC DNA]</scope>
    <source>
        <strain evidence="12 13">FMV-PI01</strain>
    </source>
</reference>
<evidence type="ECO:0000256" key="1">
    <source>
        <dbReference type="ARBA" id="ARBA00004571"/>
    </source>
</evidence>
<evidence type="ECO:0000256" key="2">
    <source>
        <dbReference type="ARBA" id="ARBA00022448"/>
    </source>
</evidence>
<evidence type="ECO:0000256" key="7">
    <source>
        <dbReference type="ARBA" id="ARBA00023065"/>
    </source>
</evidence>
<dbReference type="Proteomes" id="UP000476338">
    <property type="component" value="Unassembled WGS sequence"/>
</dbReference>
<keyword evidence="7" id="KW-0406">Ion transport</keyword>
<keyword evidence="12" id="KW-0675">Receptor</keyword>
<dbReference type="Pfam" id="PF00593">
    <property type="entry name" value="TonB_dep_Rec_b-barrel"/>
    <property type="match status" value="1"/>
</dbReference>
<keyword evidence="3" id="KW-1134">Transmembrane beta strand</keyword>
<keyword evidence="13" id="KW-1185">Reference proteome</keyword>
<dbReference type="InterPro" id="IPR036942">
    <property type="entry name" value="Beta-barrel_TonB_sf"/>
</dbReference>
<dbReference type="PROSITE" id="PS01156">
    <property type="entry name" value="TONB_DEPENDENT_REC_2"/>
    <property type="match status" value="1"/>
</dbReference>
<evidence type="ECO:0000256" key="5">
    <source>
        <dbReference type="ARBA" id="ARBA00022692"/>
    </source>
</evidence>
<dbReference type="InterPro" id="IPR039426">
    <property type="entry name" value="TonB-dep_rcpt-like"/>
</dbReference>
<comment type="subcellular location">
    <subcellularLocation>
        <location evidence="1">Cell outer membrane</location>
        <topology evidence="1">Multi-pass membrane protein</topology>
    </subcellularLocation>
</comment>
<dbReference type="EMBL" id="VWSJ01000025">
    <property type="protein sequence ID" value="MSN96812.1"/>
    <property type="molecule type" value="Genomic_DNA"/>
</dbReference>
<dbReference type="GO" id="GO:0006826">
    <property type="term" value="P:iron ion transport"/>
    <property type="evidence" value="ECO:0007669"/>
    <property type="project" value="UniProtKB-KW"/>
</dbReference>
<comment type="caution">
    <text evidence="12">The sequence shown here is derived from an EMBL/GenBank/DDBJ whole genome shotgun (WGS) entry which is preliminary data.</text>
</comment>
<reference evidence="12 13" key="1">
    <citation type="submission" date="2019-09" db="EMBL/GenBank/DDBJ databases">
        <authorList>
            <person name="Silva M."/>
            <person name="Pereira G."/>
            <person name="Lopes-Da-Costa L."/>
            <person name="Silva E."/>
        </authorList>
    </citation>
    <scope>NUCLEOTIDE SEQUENCE [LARGE SCALE GENOMIC DNA]</scope>
    <source>
        <strain evidence="12 13">FMV-PI01</strain>
    </source>
</reference>
<keyword evidence="6" id="KW-0408">Iron</keyword>
<dbReference type="Gene3D" id="2.40.170.20">
    <property type="entry name" value="TonB-dependent receptor, beta-barrel domain"/>
    <property type="match status" value="1"/>
</dbReference>
<keyword evidence="10" id="KW-0998">Cell outer membrane</keyword>
<evidence type="ECO:0000256" key="10">
    <source>
        <dbReference type="ARBA" id="ARBA00023237"/>
    </source>
</evidence>
<evidence type="ECO:0000256" key="4">
    <source>
        <dbReference type="ARBA" id="ARBA00022496"/>
    </source>
</evidence>
<dbReference type="PANTHER" id="PTHR32552:SF81">
    <property type="entry name" value="TONB-DEPENDENT OUTER MEMBRANE RECEPTOR"/>
    <property type="match status" value="1"/>
</dbReference>
<organism evidence="12 13">
    <name type="scientific">Campylobacter portucalensis</name>
    <dbReference type="NCBI Taxonomy" id="2608384"/>
    <lineage>
        <taxon>Bacteria</taxon>
        <taxon>Pseudomonadati</taxon>
        <taxon>Campylobacterota</taxon>
        <taxon>Epsilonproteobacteria</taxon>
        <taxon>Campylobacterales</taxon>
        <taxon>Campylobacteraceae</taxon>
        <taxon>Campylobacter</taxon>
    </lineage>
</organism>
<evidence type="ECO:0000313" key="13">
    <source>
        <dbReference type="Proteomes" id="UP000476338"/>
    </source>
</evidence>
<evidence type="ECO:0000313" key="12">
    <source>
        <dbReference type="EMBL" id="MSN96812.1"/>
    </source>
</evidence>
<dbReference type="InterPro" id="IPR000531">
    <property type="entry name" value="Beta-barrel_TonB"/>
</dbReference>
<dbReference type="SUPFAM" id="SSF56935">
    <property type="entry name" value="Porins"/>
    <property type="match status" value="1"/>
</dbReference>
<accession>A0A6L5WK40</accession>
<feature type="domain" description="TonB-dependent receptor-like beta-barrel" evidence="11">
    <location>
        <begin position="14"/>
        <end position="102"/>
    </location>
</feature>
<evidence type="ECO:0000256" key="8">
    <source>
        <dbReference type="ARBA" id="ARBA00023077"/>
    </source>
</evidence>
<keyword evidence="2" id="KW-0813">Transport</keyword>
<dbReference type="PANTHER" id="PTHR32552">
    <property type="entry name" value="FERRICHROME IRON RECEPTOR-RELATED"/>
    <property type="match status" value="1"/>
</dbReference>
<keyword evidence="9" id="KW-0472">Membrane</keyword>
<evidence type="ECO:0000259" key="11">
    <source>
        <dbReference type="Pfam" id="PF00593"/>
    </source>
</evidence>
<evidence type="ECO:0000256" key="3">
    <source>
        <dbReference type="ARBA" id="ARBA00022452"/>
    </source>
</evidence>
<evidence type="ECO:0000256" key="6">
    <source>
        <dbReference type="ARBA" id="ARBA00023004"/>
    </source>
</evidence>
<dbReference type="InterPro" id="IPR010917">
    <property type="entry name" value="TonB_rcpt_CS"/>
</dbReference>
<keyword evidence="5" id="KW-0812">Transmembrane</keyword>
<protein>
    <submittedName>
        <fullName evidence="12">TonB-dependent receptor</fullName>
    </submittedName>
</protein>
<evidence type="ECO:0000256" key="9">
    <source>
        <dbReference type="ARBA" id="ARBA00023136"/>
    </source>
</evidence>